<dbReference type="GO" id="GO:0020037">
    <property type="term" value="F:heme binding"/>
    <property type="evidence" value="ECO:0007669"/>
    <property type="project" value="InterPro"/>
</dbReference>
<name>A0AAJ0HNH5_9PEZI</name>
<comment type="similarity">
    <text evidence="2 8">Belongs to the cytochrome P450 family.</text>
</comment>
<keyword evidence="9" id="KW-0812">Transmembrane</keyword>
<reference evidence="10" key="1">
    <citation type="journal article" date="2023" name="Mol. Phylogenet. Evol.">
        <title>Genome-scale phylogeny and comparative genomics of the fungal order Sordariales.</title>
        <authorList>
            <person name="Hensen N."/>
            <person name="Bonometti L."/>
            <person name="Westerberg I."/>
            <person name="Brannstrom I.O."/>
            <person name="Guillou S."/>
            <person name="Cros-Aarteil S."/>
            <person name="Calhoun S."/>
            <person name="Haridas S."/>
            <person name="Kuo A."/>
            <person name="Mondo S."/>
            <person name="Pangilinan J."/>
            <person name="Riley R."/>
            <person name="LaButti K."/>
            <person name="Andreopoulos B."/>
            <person name="Lipzen A."/>
            <person name="Chen C."/>
            <person name="Yan M."/>
            <person name="Daum C."/>
            <person name="Ng V."/>
            <person name="Clum A."/>
            <person name="Steindorff A."/>
            <person name="Ohm R.A."/>
            <person name="Martin F."/>
            <person name="Silar P."/>
            <person name="Natvig D.O."/>
            <person name="Lalanne C."/>
            <person name="Gautier V."/>
            <person name="Ament-Velasquez S.L."/>
            <person name="Kruys A."/>
            <person name="Hutchinson M.I."/>
            <person name="Powell A.J."/>
            <person name="Barry K."/>
            <person name="Miller A.N."/>
            <person name="Grigoriev I.V."/>
            <person name="Debuchy R."/>
            <person name="Gladieux P."/>
            <person name="Hiltunen Thoren M."/>
            <person name="Johannesson H."/>
        </authorList>
    </citation>
    <scope>NUCLEOTIDE SEQUENCE</scope>
    <source>
        <strain evidence="10">CBS 955.72</strain>
    </source>
</reference>
<dbReference type="SUPFAM" id="SSF48264">
    <property type="entry name" value="Cytochrome P450"/>
    <property type="match status" value="1"/>
</dbReference>
<dbReference type="InterPro" id="IPR002403">
    <property type="entry name" value="Cyt_P450_E_grp-IV"/>
</dbReference>
<dbReference type="EMBL" id="JAUIQD010000003">
    <property type="protein sequence ID" value="KAK3357829.1"/>
    <property type="molecule type" value="Genomic_DNA"/>
</dbReference>
<dbReference type="GO" id="GO:0016705">
    <property type="term" value="F:oxidoreductase activity, acting on paired donors, with incorporation or reduction of molecular oxygen"/>
    <property type="evidence" value="ECO:0007669"/>
    <property type="project" value="InterPro"/>
</dbReference>
<dbReference type="InterPro" id="IPR036396">
    <property type="entry name" value="Cyt_P450_sf"/>
</dbReference>
<feature type="binding site" description="axial binding residue" evidence="7">
    <location>
        <position position="472"/>
    </location>
    <ligand>
        <name>heme</name>
        <dbReference type="ChEBI" id="CHEBI:30413"/>
    </ligand>
    <ligandPart>
        <name>Fe</name>
        <dbReference type="ChEBI" id="CHEBI:18248"/>
    </ligandPart>
</feature>
<comment type="cofactor">
    <cofactor evidence="1 7">
        <name>heme</name>
        <dbReference type="ChEBI" id="CHEBI:30413"/>
    </cofactor>
</comment>
<evidence type="ECO:0000256" key="4">
    <source>
        <dbReference type="ARBA" id="ARBA00022723"/>
    </source>
</evidence>
<keyword evidence="11" id="KW-1185">Reference proteome</keyword>
<protein>
    <submittedName>
        <fullName evidence="10">Cytochrome P450</fullName>
    </submittedName>
</protein>
<organism evidence="10 11">
    <name type="scientific">Lasiosphaeria hispida</name>
    <dbReference type="NCBI Taxonomy" id="260671"/>
    <lineage>
        <taxon>Eukaryota</taxon>
        <taxon>Fungi</taxon>
        <taxon>Dikarya</taxon>
        <taxon>Ascomycota</taxon>
        <taxon>Pezizomycotina</taxon>
        <taxon>Sordariomycetes</taxon>
        <taxon>Sordariomycetidae</taxon>
        <taxon>Sordariales</taxon>
        <taxon>Lasiosphaeriaceae</taxon>
        <taxon>Lasiosphaeria</taxon>
    </lineage>
</organism>
<gene>
    <name evidence="10" type="ORF">B0T25DRAFT_589992</name>
</gene>
<feature type="transmembrane region" description="Helical" evidence="9">
    <location>
        <begin position="21"/>
        <end position="44"/>
    </location>
</feature>
<dbReference type="PANTHER" id="PTHR24305">
    <property type="entry name" value="CYTOCHROME P450"/>
    <property type="match status" value="1"/>
</dbReference>
<keyword evidence="3 7" id="KW-0349">Heme</keyword>
<dbReference type="Proteomes" id="UP001275084">
    <property type="component" value="Unassembled WGS sequence"/>
</dbReference>
<dbReference type="Pfam" id="PF00067">
    <property type="entry name" value="p450"/>
    <property type="match status" value="1"/>
</dbReference>
<dbReference type="InterPro" id="IPR017972">
    <property type="entry name" value="Cyt_P450_CS"/>
</dbReference>
<dbReference type="GO" id="GO:0004497">
    <property type="term" value="F:monooxygenase activity"/>
    <property type="evidence" value="ECO:0007669"/>
    <property type="project" value="UniProtKB-KW"/>
</dbReference>
<evidence type="ECO:0000256" key="7">
    <source>
        <dbReference type="PIRSR" id="PIRSR602403-1"/>
    </source>
</evidence>
<keyword evidence="6 8" id="KW-0503">Monooxygenase</keyword>
<evidence type="ECO:0000256" key="3">
    <source>
        <dbReference type="ARBA" id="ARBA00022617"/>
    </source>
</evidence>
<accession>A0AAJ0HNH5</accession>
<dbReference type="PROSITE" id="PS00086">
    <property type="entry name" value="CYTOCHROME_P450"/>
    <property type="match status" value="1"/>
</dbReference>
<dbReference type="PANTHER" id="PTHR24305:SF232">
    <property type="entry name" value="P450, PUTATIVE (EUROFUNG)-RELATED"/>
    <property type="match status" value="1"/>
</dbReference>
<sequence length="526" mass="58722">MAHQGKINARLCRSSTGCLCRLMPNLSLVGTLLAFVVYVVGSYLNSPLRRYPGPFLAKFTNLWRMYHISQKSFHKVVEDLHKQYGPVVQIGPNVLDVDDPNLIKTVFNIKGDWKKTEAYLASSVMVEGHVIYNLFSKIDKAQHAAEKKPIAKYYSPAGVAPLEPHMDKTIAQLCAEIESRFVDSSTPFDLGCWILYYTWDVVGAVTFSQPLGYLAAGHDFDGTLGNAEKALDYFALLTAIPSLDQWFDKNRYLRIGPPGFGGVTGMAIQRLVDRYQGKDSAIHDPSIPDYLDKFIEAKAAFPDSVNDNQIVAWLMINMIAGADTTAITIRSALYYALRTPSVWARLRRDLAAAGLSKASVPLSFKDTRTVPYLDAVVREGLRYLPAVSLGLERYVPAGGQRLADGGVVPENSILSFNPYILCRSKEVWGPDADEFKPERWLQTEGEGDEAFRERLQLMNNADLSFGAGSRICLGKHMGLMQVYKVVATLAVLYDVELTHPEKEWTVINSFFPRQEGLEVKMSKRKD</sequence>
<evidence type="ECO:0000256" key="1">
    <source>
        <dbReference type="ARBA" id="ARBA00001971"/>
    </source>
</evidence>
<evidence type="ECO:0000256" key="5">
    <source>
        <dbReference type="ARBA" id="ARBA00023004"/>
    </source>
</evidence>
<dbReference type="CDD" id="cd11060">
    <property type="entry name" value="CYP57A1-like"/>
    <property type="match status" value="1"/>
</dbReference>
<dbReference type="InterPro" id="IPR050121">
    <property type="entry name" value="Cytochrome_P450_monoxygenase"/>
</dbReference>
<evidence type="ECO:0000256" key="8">
    <source>
        <dbReference type="RuleBase" id="RU000461"/>
    </source>
</evidence>
<dbReference type="AlphaFoldDB" id="A0AAJ0HNH5"/>
<dbReference type="GO" id="GO:0005506">
    <property type="term" value="F:iron ion binding"/>
    <property type="evidence" value="ECO:0007669"/>
    <property type="project" value="InterPro"/>
</dbReference>
<dbReference type="PRINTS" id="PR00385">
    <property type="entry name" value="P450"/>
</dbReference>
<keyword evidence="9" id="KW-1133">Transmembrane helix</keyword>
<keyword evidence="5 7" id="KW-0408">Iron</keyword>
<keyword evidence="8" id="KW-0560">Oxidoreductase</keyword>
<keyword evidence="9" id="KW-0472">Membrane</keyword>
<dbReference type="PRINTS" id="PR00465">
    <property type="entry name" value="EP450IV"/>
</dbReference>
<reference evidence="10" key="2">
    <citation type="submission" date="2023-06" db="EMBL/GenBank/DDBJ databases">
        <authorList>
            <consortium name="Lawrence Berkeley National Laboratory"/>
            <person name="Haridas S."/>
            <person name="Hensen N."/>
            <person name="Bonometti L."/>
            <person name="Westerberg I."/>
            <person name="Brannstrom I.O."/>
            <person name="Guillou S."/>
            <person name="Cros-Aarteil S."/>
            <person name="Calhoun S."/>
            <person name="Kuo A."/>
            <person name="Mondo S."/>
            <person name="Pangilinan J."/>
            <person name="Riley R."/>
            <person name="Labutti K."/>
            <person name="Andreopoulos B."/>
            <person name="Lipzen A."/>
            <person name="Chen C."/>
            <person name="Yanf M."/>
            <person name="Daum C."/>
            <person name="Ng V."/>
            <person name="Clum A."/>
            <person name="Steindorff A."/>
            <person name="Ohm R."/>
            <person name="Martin F."/>
            <person name="Silar P."/>
            <person name="Natvig D."/>
            <person name="Lalanne C."/>
            <person name="Gautier V."/>
            <person name="Ament-Velasquez S.L."/>
            <person name="Kruys A."/>
            <person name="Hutchinson M.I."/>
            <person name="Powell A.J."/>
            <person name="Barry K."/>
            <person name="Miller A.N."/>
            <person name="Grigoriev I.V."/>
            <person name="Debuchy R."/>
            <person name="Gladieux P."/>
            <person name="Thoren M.H."/>
            <person name="Johannesson H."/>
        </authorList>
    </citation>
    <scope>NUCLEOTIDE SEQUENCE</scope>
    <source>
        <strain evidence="10">CBS 955.72</strain>
    </source>
</reference>
<evidence type="ECO:0000256" key="2">
    <source>
        <dbReference type="ARBA" id="ARBA00010617"/>
    </source>
</evidence>
<dbReference type="InterPro" id="IPR001128">
    <property type="entry name" value="Cyt_P450"/>
</dbReference>
<evidence type="ECO:0000256" key="9">
    <source>
        <dbReference type="SAM" id="Phobius"/>
    </source>
</evidence>
<evidence type="ECO:0000313" key="10">
    <source>
        <dbReference type="EMBL" id="KAK3357829.1"/>
    </source>
</evidence>
<dbReference type="Gene3D" id="1.10.630.10">
    <property type="entry name" value="Cytochrome P450"/>
    <property type="match status" value="1"/>
</dbReference>
<proteinExistence type="inferred from homology"/>
<comment type="caution">
    <text evidence="10">The sequence shown here is derived from an EMBL/GenBank/DDBJ whole genome shotgun (WGS) entry which is preliminary data.</text>
</comment>
<keyword evidence="4 7" id="KW-0479">Metal-binding</keyword>
<evidence type="ECO:0000313" key="11">
    <source>
        <dbReference type="Proteomes" id="UP001275084"/>
    </source>
</evidence>
<evidence type="ECO:0000256" key="6">
    <source>
        <dbReference type="ARBA" id="ARBA00023033"/>
    </source>
</evidence>